<reference evidence="1" key="1">
    <citation type="submission" date="2013-04" db="EMBL/GenBank/DDBJ databases">
        <authorList>
            <person name="Harkins D.M."/>
            <person name="Durkin A.S."/>
            <person name="Selengut J.D."/>
            <person name="Sanka R."/>
            <person name="DePew J."/>
            <person name="Purushe J."/>
            <person name="Ahmed A."/>
            <person name="van der Linden H."/>
            <person name="Goris M.G.A."/>
            <person name="Hartskeerl R.A."/>
            <person name="Vinetz J.M."/>
            <person name="Sutton G.G."/>
            <person name="Nelson W.C."/>
            <person name="Fouts D.E."/>
        </authorList>
    </citation>
    <scope>NUCLEOTIDE SEQUENCE [LARGE SCALE GENOMIC DNA]</scope>
    <source>
        <strain evidence="1">BUT 6</strain>
    </source>
</reference>
<dbReference type="EMBL" id="AKWZ02000010">
    <property type="protein sequence ID" value="EPG74605.1"/>
    <property type="molecule type" value="Genomic_DNA"/>
</dbReference>
<evidence type="ECO:0000313" key="2">
    <source>
        <dbReference type="Proteomes" id="UP000014540"/>
    </source>
</evidence>
<organism evidence="1 2">
    <name type="scientific">Leptospira fainei serovar Hurstbridge str. BUT 6</name>
    <dbReference type="NCBI Taxonomy" id="1193011"/>
    <lineage>
        <taxon>Bacteria</taxon>
        <taxon>Pseudomonadati</taxon>
        <taxon>Spirochaetota</taxon>
        <taxon>Spirochaetia</taxon>
        <taxon>Leptospirales</taxon>
        <taxon>Leptospiraceae</taxon>
        <taxon>Leptospira</taxon>
    </lineage>
</organism>
<dbReference type="OrthoDB" id="320037at2"/>
<dbReference type="STRING" id="1193011.LEP1GSC058_3773"/>
<keyword evidence="2" id="KW-1185">Reference proteome</keyword>
<dbReference type="AlphaFoldDB" id="S3VDP9"/>
<name>S3VDP9_9LEPT</name>
<comment type="caution">
    <text evidence="1">The sequence shown here is derived from an EMBL/GenBank/DDBJ whole genome shotgun (WGS) entry which is preliminary data.</text>
</comment>
<sequence>MNNRILEQYPLDMEGITKVEILGHGGDVFVIASEAPPEFIAEIEGKIRYRISRKGNILKITAISPGFLSATGTIRFQVKIPSELDVKIVGRSAPIRLKGRFSSVTAASTEGDMRVENASGKFTLSSSKGDIVMSKVEGKTTASTANGDILASGLIGDHLLASPSGTLTLLNGLGRFRLCSEYFLSASEITLTPGSENYFTTGGPLRLTNLFPSGGCMLLANAPKDKIRSDLPNFRIIEQGKHLKARAIGSNPSVLHAHSKEEILITSASHSTFGEILSASA</sequence>
<protein>
    <submittedName>
        <fullName evidence="1">PF13345 domain protein</fullName>
    </submittedName>
</protein>
<dbReference type="Gene3D" id="2.160.20.120">
    <property type="match status" value="1"/>
</dbReference>
<accession>S3VDP9</accession>
<gene>
    <name evidence="1" type="ORF">LEP1GSC058_3773</name>
</gene>
<dbReference type="Proteomes" id="UP000014540">
    <property type="component" value="Unassembled WGS sequence"/>
</dbReference>
<dbReference type="RefSeq" id="WP_016551054.1">
    <property type="nucleotide sequence ID" value="NZ_AKWZ02000010.1"/>
</dbReference>
<evidence type="ECO:0000313" key="1">
    <source>
        <dbReference type="EMBL" id="EPG74605.1"/>
    </source>
</evidence>
<proteinExistence type="predicted"/>